<name>A0A0F9M709_9ZZZZ</name>
<organism evidence="1">
    <name type="scientific">marine sediment metagenome</name>
    <dbReference type="NCBI Taxonomy" id="412755"/>
    <lineage>
        <taxon>unclassified sequences</taxon>
        <taxon>metagenomes</taxon>
        <taxon>ecological metagenomes</taxon>
    </lineage>
</organism>
<gene>
    <name evidence="1" type="ORF">LCGC14_1191630</name>
</gene>
<reference evidence="1" key="1">
    <citation type="journal article" date="2015" name="Nature">
        <title>Complex archaea that bridge the gap between prokaryotes and eukaryotes.</title>
        <authorList>
            <person name="Spang A."/>
            <person name="Saw J.H."/>
            <person name="Jorgensen S.L."/>
            <person name="Zaremba-Niedzwiedzka K."/>
            <person name="Martijn J."/>
            <person name="Lind A.E."/>
            <person name="van Eijk R."/>
            <person name="Schleper C."/>
            <person name="Guy L."/>
            <person name="Ettema T.J."/>
        </authorList>
    </citation>
    <scope>NUCLEOTIDE SEQUENCE</scope>
</reference>
<dbReference type="CDD" id="cd00093">
    <property type="entry name" value="HTH_XRE"/>
    <property type="match status" value="1"/>
</dbReference>
<accession>A0A0F9M709</accession>
<sequence length="180" mass="20226">MEIQILLNIYVKALENRMDSKGWNNTKVSEATGISPAMIGRYFKDDPDKRSAMPLESFLKIASVLGYDETLKKIETLKDIHNIEVTFQVVHNKTAGTQIPVMYGVFLTDGKVVASGRVRANTGIIYVGQNEKDSLPLDVFSEAMRKGVGIKNQIKIMDVRENEDQVELSKLSYENSPKQE</sequence>
<dbReference type="InterPro" id="IPR001387">
    <property type="entry name" value="Cro/C1-type_HTH"/>
</dbReference>
<protein>
    <submittedName>
        <fullName evidence="1">Uncharacterized protein</fullName>
    </submittedName>
</protein>
<proteinExistence type="predicted"/>
<evidence type="ECO:0000313" key="1">
    <source>
        <dbReference type="EMBL" id="KKM95101.1"/>
    </source>
</evidence>
<dbReference type="EMBL" id="LAZR01006053">
    <property type="protein sequence ID" value="KKM95101.1"/>
    <property type="molecule type" value="Genomic_DNA"/>
</dbReference>
<dbReference type="AlphaFoldDB" id="A0A0F9M709"/>
<comment type="caution">
    <text evidence="1">The sequence shown here is derived from an EMBL/GenBank/DDBJ whole genome shotgun (WGS) entry which is preliminary data.</text>
</comment>